<keyword evidence="8" id="KW-1185">Reference proteome</keyword>
<dbReference type="PANTHER" id="PTHR11699">
    <property type="entry name" value="ALDEHYDE DEHYDROGENASE-RELATED"/>
    <property type="match status" value="1"/>
</dbReference>
<dbReference type="InterPro" id="IPR016162">
    <property type="entry name" value="Ald_DH_N"/>
</dbReference>
<dbReference type="Gene3D" id="3.40.309.10">
    <property type="entry name" value="Aldehyde Dehydrogenase, Chain A, domain 2"/>
    <property type="match status" value="1"/>
</dbReference>
<evidence type="ECO:0000256" key="3">
    <source>
        <dbReference type="ARBA" id="ARBA00023002"/>
    </source>
</evidence>
<reference evidence="8" key="1">
    <citation type="submission" date="2016-10" db="EMBL/GenBank/DDBJ databases">
        <authorList>
            <person name="Varghese N."/>
            <person name="Submissions S."/>
        </authorList>
    </citation>
    <scope>NUCLEOTIDE SEQUENCE [LARGE SCALE GENOMIC DNA]</scope>
    <source>
        <strain evidence="8">CGMCC 1.10121</strain>
    </source>
</reference>
<keyword evidence="3 5" id="KW-0560">Oxidoreductase</keyword>
<sequence>MAQLLDETYGCYIDGEFRESSEEFAVHDPSNNEQVATVAEGGSGGIDEALTAASDAQPAWAAVDPGERGQRLRDAAEAIRENEETLVRMETTETGRPLSQSRFLVENAAEYFDYYGGLTDKIEGETIPLGEGYLDYTCREPLGITGQILPWNAPSLLALRGIAPALACGNAVVAKPAPEAPLTVLELTRIVTEAGLPDGVWNTVPGDGPNTGAALTEADRVDKVVFTGSVETAKRVMQVAAETLTPVSLEAGGKSPSLVFPDADLGTAVEQTLRVFQNAGQVCFATTRVFVHEDCYTEFAERVAAATRDLTVGPGREKSDVGPLITPAARDAVAEYVESAVANGAQLRAGGDVPREEGNFYAPTVVDDVDDDAPISCDEVFGPVVTLHKFGNEAEVVRRANDTRYGLYATVWTENLSRAHRIAGELAAGTVTVNEFPVTAPQAPFGGYKESGVGREKGMQAIDEYTQLKNVIISFD</sequence>
<protein>
    <submittedName>
        <fullName evidence="7">Aldehyde dehydrogenase (NAD+)</fullName>
    </submittedName>
</protein>
<evidence type="ECO:0000313" key="8">
    <source>
        <dbReference type="Proteomes" id="UP000199126"/>
    </source>
</evidence>
<evidence type="ECO:0000256" key="2">
    <source>
        <dbReference type="ARBA" id="ARBA00011881"/>
    </source>
</evidence>
<comment type="subunit">
    <text evidence="2">Homotetramer.</text>
</comment>
<dbReference type="Proteomes" id="UP000199126">
    <property type="component" value="Unassembled WGS sequence"/>
</dbReference>
<evidence type="ECO:0000256" key="1">
    <source>
        <dbReference type="ARBA" id="ARBA00009986"/>
    </source>
</evidence>
<dbReference type="AlphaFoldDB" id="A0A1H8VIN9"/>
<dbReference type="FunFam" id="3.40.309.10:FF:000009">
    <property type="entry name" value="Aldehyde dehydrogenase A"/>
    <property type="match status" value="1"/>
</dbReference>
<dbReference type="OrthoDB" id="6342at2157"/>
<dbReference type="Pfam" id="PF00171">
    <property type="entry name" value="Aldedh"/>
    <property type="match status" value="1"/>
</dbReference>
<dbReference type="PROSITE" id="PS00687">
    <property type="entry name" value="ALDEHYDE_DEHYDR_GLU"/>
    <property type="match status" value="1"/>
</dbReference>
<dbReference type="RefSeq" id="WP_089827172.1">
    <property type="nucleotide sequence ID" value="NZ_FODV01000017.1"/>
</dbReference>
<dbReference type="InterPro" id="IPR016161">
    <property type="entry name" value="Ald_DH/histidinol_DH"/>
</dbReference>
<feature type="domain" description="Aldehyde dehydrogenase" evidence="6">
    <location>
        <begin position="20"/>
        <end position="471"/>
    </location>
</feature>
<evidence type="ECO:0000256" key="5">
    <source>
        <dbReference type="RuleBase" id="RU003345"/>
    </source>
</evidence>
<accession>A0A1H8VIN9</accession>
<dbReference type="InterPro" id="IPR016163">
    <property type="entry name" value="Ald_DH_C"/>
</dbReference>
<dbReference type="InterPro" id="IPR015590">
    <property type="entry name" value="Aldehyde_DH_dom"/>
</dbReference>
<evidence type="ECO:0000313" key="7">
    <source>
        <dbReference type="EMBL" id="SEP15322.1"/>
    </source>
</evidence>
<evidence type="ECO:0000256" key="4">
    <source>
        <dbReference type="PROSITE-ProRule" id="PRU10007"/>
    </source>
</evidence>
<dbReference type="Gene3D" id="3.40.605.10">
    <property type="entry name" value="Aldehyde Dehydrogenase, Chain A, domain 1"/>
    <property type="match status" value="1"/>
</dbReference>
<dbReference type="SUPFAM" id="SSF53720">
    <property type="entry name" value="ALDH-like"/>
    <property type="match status" value="1"/>
</dbReference>
<dbReference type="InterPro" id="IPR029510">
    <property type="entry name" value="Ald_DH_CS_GLU"/>
</dbReference>
<proteinExistence type="inferred from homology"/>
<dbReference type="GO" id="GO:0016620">
    <property type="term" value="F:oxidoreductase activity, acting on the aldehyde or oxo group of donors, NAD or NADP as acceptor"/>
    <property type="evidence" value="ECO:0007669"/>
    <property type="project" value="InterPro"/>
</dbReference>
<name>A0A1H8VIN9_9EURY</name>
<dbReference type="FunFam" id="3.40.605.10:FF:000007">
    <property type="entry name" value="NAD/NADP-dependent betaine aldehyde dehydrogenase"/>
    <property type="match status" value="1"/>
</dbReference>
<comment type="similarity">
    <text evidence="1 5">Belongs to the aldehyde dehydrogenase family.</text>
</comment>
<organism evidence="7 8">
    <name type="scientific">Halogranum amylolyticum</name>
    <dbReference type="NCBI Taxonomy" id="660520"/>
    <lineage>
        <taxon>Archaea</taxon>
        <taxon>Methanobacteriati</taxon>
        <taxon>Methanobacteriota</taxon>
        <taxon>Stenosarchaea group</taxon>
        <taxon>Halobacteria</taxon>
        <taxon>Halobacteriales</taxon>
        <taxon>Haloferacaceae</taxon>
    </lineage>
</organism>
<feature type="active site" evidence="4">
    <location>
        <position position="250"/>
    </location>
</feature>
<evidence type="ECO:0000259" key="6">
    <source>
        <dbReference type="Pfam" id="PF00171"/>
    </source>
</evidence>
<dbReference type="EMBL" id="FODV01000017">
    <property type="protein sequence ID" value="SEP15322.1"/>
    <property type="molecule type" value="Genomic_DNA"/>
</dbReference>
<dbReference type="FunFam" id="3.40.605.10:FF:000026">
    <property type="entry name" value="Aldehyde dehydrogenase, putative"/>
    <property type="match status" value="1"/>
</dbReference>
<gene>
    <name evidence="7" type="ORF">SAMN04487948_11721</name>
</gene>